<reference evidence="2" key="2">
    <citation type="submission" date="2013-12" db="EMBL/GenBank/DDBJ databases">
        <authorList>
            <person name="Yu Y."/>
            <person name="Lee S."/>
            <person name="de Baynast K."/>
            <person name="Wissotski M."/>
            <person name="Liu L."/>
            <person name="Talag J."/>
            <person name="Goicoechea J."/>
            <person name="Angelova A."/>
            <person name="Jetty R."/>
            <person name="Kudrna D."/>
            <person name="Golser W."/>
            <person name="Rivera L."/>
            <person name="Zhang J."/>
            <person name="Wing R."/>
        </authorList>
    </citation>
    <scope>NUCLEOTIDE SEQUENCE</scope>
</reference>
<dbReference type="Gramene" id="LPERR06G20080.1">
    <property type="protein sequence ID" value="LPERR06G20080.1"/>
    <property type="gene ID" value="LPERR06G20080"/>
</dbReference>
<reference evidence="1" key="3">
    <citation type="submission" date="2015-04" db="UniProtKB">
        <authorList>
            <consortium name="EnsemblPlants"/>
        </authorList>
    </citation>
    <scope>IDENTIFICATION</scope>
</reference>
<dbReference type="EnsemblPlants" id="LPERR06G20080.1">
    <property type="protein sequence ID" value="LPERR06G20080.1"/>
    <property type="gene ID" value="LPERR06G20080"/>
</dbReference>
<evidence type="ECO:0000313" key="2">
    <source>
        <dbReference type="Proteomes" id="UP000032180"/>
    </source>
</evidence>
<dbReference type="Gene3D" id="2.60.210.10">
    <property type="entry name" value="Apoptosis, Tumor Necrosis Factor Receptor Associated Protein 2, Chain A"/>
    <property type="match status" value="1"/>
</dbReference>
<sequence length="165" mass="18603">MYSSSSSIQAKKVDHNFVVEGYSATKASSTSFPSNRLTMGGYNWEIHYTPSCYEEGEYWVAFKLVFLGPAIDLKPGGTTVKVNASLRCHLVVPTMSPNWDIDCEVAWLDREDKEWEEKSVAHEFLKETDSSPWVRLSSRKVVDSYEPIIGCDSFRAKCTITVLMG</sequence>
<accession>A0A0D9WT24</accession>
<organism evidence="1 2">
    <name type="scientific">Leersia perrieri</name>
    <dbReference type="NCBI Taxonomy" id="77586"/>
    <lineage>
        <taxon>Eukaryota</taxon>
        <taxon>Viridiplantae</taxon>
        <taxon>Streptophyta</taxon>
        <taxon>Embryophyta</taxon>
        <taxon>Tracheophyta</taxon>
        <taxon>Spermatophyta</taxon>
        <taxon>Magnoliopsida</taxon>
        <taxon>Liliopsida</taxon>
        <taxon>Poales</taxon>
        <taxon>Poaceae</taxon>
        <taxon>BOP clade</taxon>
        <taxon>Oryzoideae</taxon>
        <taxon>Oryzeae</taxon>
        <taxon>Oryzinae</taxon>
        <taxon>Leersia</taxon>
    </lineage>
</organism>
<name>A0A0D9WT24_9ORYZ</name>
<protein>
    <recommendedName>
        <fullName evidence="3">MATH domain-containing protein</fullName>
    </recommendedName>
</protein>
<reference evidence="1 2" key="1">
    <citation type="submission" date="2012-08" db="EMBL/GenBank/DDBJ databases">
        <title>Oryza genome evolution.</title>
        <authorList>
            <person name="Wing R.A."/>
        </authorList>
    </citation>
    <scope>NUCLEOTIDE SEQUENCE</scope>
</reference>
<evidence type="ECO:0008006" key="3">
    <source>
        <dbReference type="Google" id="ProtNLM"/>
    </source>
</evidence>
<dbReference type="HOGENOM" id="CLU_130121_0_0_1"/>
<dbReference type="SUPFAM" id="SSF49599">
    <property type="entry name" value="TRAF domain-like"/>
    <property type="match status" value="1"/>
</dbReference>
<proteinExistence type="predicted"/>
<dbReference type="STRING" id="77586.A0A0D9WT24"/>
<dbReference type="InterPro" id="IPR008974">
    <property type="entry name" value="TRAF-like"/>
</dbReference>
<dbReference type="AlphaFoldDB" id="A0A0D9WT24"/>
<keyword evidence="2" id="KW-1185">Reference proteome</keyword>
<dbReference type="Proteomes" id="UP000032180">
    <property type="component" value="Chromosome 6"/>
</dbReference>
<evidence type="ECO:0000313" key="1">
    <source>
        <dbReference type="EnsemblPlants" id="LPERR06G20080.1"/>
    </source>
</evidence>